<evidence type="ECO:0000313" key="5">
    <source>
        <dbReference type="Proteomes" id="UP000249757"/>
    </source>
</evidence>
<feature type="region of interest" description="Disordered" evidence="1">
    <location>
        <begin position="1"/>
        <end position="41"/>
    </location>
</feature>
<dbReference type="Proteomes" id="UP000249757">
    <property type="component" value="Unassembled WGS sequence"/>
</dbReference>
<dbReference type="AlphaFoldDB" id="A0A834S6L3"/>
<evidence type="ECO:0008006" key="6">
    <source>
        <dbReference type="Google" id="ProtNLM"/>
    </source>
</evidence>
<accession>A0A834S6L3</accession>
<reference evidence="2 4" key="1">
    <citation type="journal article" date="2018" name="BMC Genomics">
        <title>Comparative genomics of the wheat fungal pathogen Pyrenophora tritici-repentis reveals chromosomal variations and genome plasticity.</title>
        <authorList>
            <person name="Moolhuijzen P."/>
            <person name="See P.T."/>
            <person name="Hane J.K."/>
            <person name="Shi G."/>
            <person name="Liu Z."/>
            <person name="Oliver R.P."/>
            <person name="Moffat C.S."/>
        </authorList>
    </citation>
    <scope>NUCLEOTIDE SEQUENCE [LARGE SCALE GENOMIC DNA]</scope>
    <source>
        <strain evidence="2">M4</strain>
    </source>
</reference>
<evidence type="ECO:0000313" key="3">
    <source>
        <dbReference type="EMBL" id="KAI1518535.1"/>
    </source>
</evidence>
<organism evidence="2 4">
    <name type="scientific">Pyrenophora tritici-repentis</name>
    <dbReference type="NCBI Taxonomy" id="45151"/>
    <lineage>
        <taxon>Eukaryota</taxon>
        <taxon>Fungi</taxon>
        <taxon>Dikarya</taxon>
        <taxon>Ascomycota</taxon>
        <taxon>Pezizomycotina</taxon>
        <taxon>Dothideomycetes</taxon>
        <taxon>Pleosporomycetidae</taxon>
        <taxon>Pleosporales</taxon>
        <taxon>Pleosporineae</taxon>
        <taxon>Pleosporaceae</taxon>
        <taxon>Pyrenophora</taxon>
    </lineage>
</organism>
<evidence type="ECO:0000256" key="1">
    <source>
        <dbReference type="SAM" id="MobiDB-lite"/>
    </source>
</evidence>
<sequence length="409" mass="46432">MATETDTCHRAKAVTTDDSDHSADPESTKPNNAHNSTTLSAGVAYPELDGTDLSLARKHPYVVGLTAIATRHEPHQPFGLAYVTDYTKYLKITAVIRPSCNRGAQVVVVNDDMVAKIYDPLFYDSCDDSVFGEDVVTKAHCDYSYEAAAYQELQKSPAAQELIPAFYGTWTIDIDTLKREGDQLCKYTRQVPVLLIEYVRGFTMTDLDPRMLNEQMRTSVVKKALEADSIIYDAGVNHGDMHPRNIVIVGFRSDLEDGAPKEAIIKVIDFNVAHVRFHPMNKDLEIERIIQKEREGWFPKLPSPLLRFYHSLDGFVWEGWCPNDDPDSDHEGSSLWLWNQFKDDDRYIPVIWDRTNPWKSPRYVELENTSHDNSNLGTKIDGNDDVKVHGEDGIDIEMGETEEGVWDDW</sequence>
<dbReference type="Proteomes" id="UP000245464">
    <property type="component" value="Chromosome 2"/>
</dbReference>
<feature type="compositionally biased region" description="Polar residues" evidence="1">
    <location>
        <begin position="28"/>
        <end position="40"/>
    </location>
</feature>
<comment type="caution">
    <text evidence="2">The sequence shown here is derived from an EMBL/GenBank/DDBJ whole genome shotgun (WGS) entry which is preliminary data.</text>
</comment>
<name>A0A834S6L3_9PLEO</name>
<dbReference type="EMBL" id="NQIK02000002">
    <property type="protein sequence ID" value="KAF7574457.1"/>
    <property type="molecule type" value="Genomic_DNA"/>
</dbReference>
<reference evidence="3" key="3">
    <citation type="journal article" date="2022" name="bioRxiv">
        <title>A global pangenome for the wheat fungal pathogen Pyrenophora tritici-repentis and prediction of effector protein structural homology.</title>
        <authorList>
            <person name="Moolhuijzen P."/>
            <person name="See P.T."/>
            <person name="Shi G."/>
            <person name="Powell H.R."/>
            <person name="Cockram J."/>
            <person name="Jorgensen L.N."/>
            <person name="Benslimane H."/>
            <person name="Strelkov S.E."/>
            <person name="Turner J."/>
            <person name="Liu Z."/>
            <person name="Moffat C.S."/>
        </authorList>
    </citation>
    <scope>NUCLEOTIDE SEQUENCE</scope>
    <source>
        <strain evidence="3">86-124</strain>
    </source>
</reference>
<gene>
    <name evidence="3" type="ORF">Ptr86124_001663</name>
    <name evidence="2" type="ORF">PtrM4_060800</name>
</gene>
<protein>
    <recommendedName>
        <fullName evidence="6">Protein kinase domain-containing protein</fullName>
    </recommendedName>
</protein>
<dbReference type="SUPFAM" id="SSF56112">
    <property type="entry name" value="Protein kinase-like (PK-like)"/>
    <property type="match status" value="1"/>
</dbReference>
<feature type="compositionally biased region" description="Basic and acidic residues" evidence="1">
    <location>
        <begin position="18"/>
        <end position="27"/>
    </location>
</feature>
<evidence type="ECO:0000313" key="2">
    <source>
        <dbReference type="EMBL" id="KAF7574457.1"/>
    </source>
</evidence>
<reference evidence="3" key="2">
    <citation type="submission" date="2021-05" db="EMBL/GenBank/DDBJ databases">
        <authorList>
            <person name="Moolhuijzen P.M."/>
            <person name="Moffat C.S."/>
        </authorList>
    </citation>
    <scope>NUCLEOTIDE SEQUENCE</scope>
    <source>
        <strain evidence="3">86-124</strain>
    </source>
</reference>
<keyword evidence="5" id="KW-1185">Reference proteome</keyword>
<dbReference type="EMBL" id="NRDI02000002">
    <property type="protein sequence ID" value="KAI1518535.1"/>
    <property type="molecule type" value="Genomic_DNA"/>
</dbReference>
<evidence type="ECO:0000313" key="4">
    <source>
        <dbReference type="Proteomes" id="UP000245464"/>
    </source>
</evidence>
<proteinExistence type="predicted"/>
<reference evidence="5" key="4">
    <citation type="journal article" date="2022" name="Microb. Genom.">
        <title>A global pangenome for the wheat fungal pathogen Pyrenophora tritici-repentis and prediction of effector protein structural homology.</title>
        <authorList>
            <person name="Moolhuijzen P.M."/>
            <person name="See P.T."/>
            <person name="Shi G."/>
            <person name="Powell H.R."/>
            <person name="Cockram J."/>
            <person name="Jorgensen L.N."/>
            <person name="Benslimane H."/>
            <person name="Strelkov S.E."/>
            <person name="Turner J."/>
            <person name="Liu Z."/>
            <person name="Moffat C.S."/>
        </authorList>
    </citation>
    <scope>NUCLEOTIDE SEQUENCE [LARGE SCALE GENOMIC DNA]</scope>
</reference>
<dbReference type="InterPro" id="IPR011009">
    <property type="entry name" value="Kinase-like_dom_sf"/>
</dbReference>